<evidence type="ECO:0000259" key="4">
    <source>
        <dbReference type="PROSITE" id="PS50893"/>
    </source>
</evidence>
<keyword evidence="6" id="KW-1185">Reference proteome</keyword>
<dbReference type="GO" id="GO:0005524">
    <property type="term" value="F:ATP binding"/>
    <property type="evidence" value="ECO:0007669"/>
    <property type="project" value="UniProtKB-KW"/>
</dbReference>
<dbReference type="OrthoDB" id="6198786at2"/>
<evidence type="ECO:0000256" key="2">
    <source>
        <dbReference type="ARBA" id="ARBA00022840"/>
    </source>
</evidence>
<evidence type="ECO:0000256" key="3">
    <source>
        <dbReference type="SAM" id="MobiDB-lite"/>
    </source>
</evidence>
<dbReference type="InterPro" id="IPR027417">
    <property type="entry name" value="P-loop_NTPase"/>
</dbReference>
<dbReference type="SMART" id="SM00382">
    <property type="entry name" value="AAA"/>
    <property type="match status" value="1"/>
</dbReference>
<evidence type="ECO:0000313" key="5">
    <source>
        <dbReference type="EMBL" id="TPG15024.1"/>
    </source>
</evidence>
<evidence type="ECO:0000313" key="6">
    <source>
        <dbReference type="Proteomes" id="UP000317722"/>
    </source>
</evidence>
<dbReference type="Pfam" id="PF00005">
    <property type="entry name" value="ABC_tran"/>
    <property type="match status" value="1"/>
</dbReference>
<keyword evidence="1" id="KW-0547">Nucleotide-binding</keyword>
<feature type="domain" description="ABC transporter" evidence="4">
    <location>
        <begin position="25"/>
        <end position="231"/>
    </location>
</feature>
<keyword evidence="2 5" id="KW-0067">ATP-binding</keyword>
<dbReference type="InterPro" id="IPR003439">
    <property type="entry name" value="ABC_transporter-like_ATP-bd"/>
</dbReference>
<dbReference type="RefSeq" id="WP_140742481.1">
    <property type="nucleotide sequence ID" value="NZ_RCZM01000005.1"/>
</dbReference>
<dbReference type="GO" id="GO:0016887">
    <property type="term" value="F:ATP hydrolysis activity"/>
    <property type="evidence" value="ECO:0007669"/>
    <property type="project" value="InterPro"/>
</dbReference>
<accession>A0A502CQR5</accession>
<proteinExistence type="predicted"/>
<dbReference type="Proteomes" id="UP000317722">
    <property type="component" value="Unassembled WGS sequence"/>
</dbReference>
<gene>
    <name evidence="5" type="ORF">EAH86_15970</name>
</gene>
<dbReference type="EMBL" id="RCZM01000005">
    <property type="protein sequence ID" value="TPG15024.1"/>
    <property type="molecule type" value="Genomic_DNA"/>
</dbReference>
<dbReference type="SUPFAM" id="SSF52540">
    <property type="entry name" value="P-loop containing nucleoside triphosphate hydrolases"/>
    <property type="match status" value="1"/>
</dbReference>
<protein>
    <submittedName>
        <fullName evidence="5">ATP-binding cassette domain-containing protein</fullName>
    </submittedName>
</protein>
<dbReference type="Gene3D" id="3.40.50.300">
    <property type="entry name" value="P-loop containing nucleotide triphosphate hydrolases"/>
    <property type="match status" value="1"/>
</dbReference>
<dbReference type="PROSITE" id="PS50893">
    <property type="entry name" value="ABC_TRANSPORTER_2"/>
    <property type="match status" value="1"/>
</dbReference>
<dbReference type="InterPro" id="IPR003593">
    <property type="entry name" value="AAA+_ATPase"/>
</dbReference>
<dbReference type="PANTHER" id="PTHR43158:SF2">
    <property type="entry name" value="SKFA PEPTIDE EXPORT ATP-BINDING PROTEIN SKFE"/>
    <property type="match status" value="1"/>
</dbReference>
<name>A0A502CQR5_9MICO</name>
<dbReference type="PANTHER" id="PTHR43158">
    <property type="entry name" value="SKFA PEPTIDE EXPORT ATP-BINDING PROTEIN SKFE"/>
    <property type="match status" value="1"/>
</dbReference>
<reference evidence="5 6" key="1">
    <citation type="journal article" date="2019" name="Environ. Microbiol.">
        <title>Species interactions and distinct microbial communities in high Arctic permafrost affected cryosols are associated with the CH4 and CO2 gas fluxes.</title>
        <authorList>
            <person name="Altshuler I."/>
            <person name="Hamel J."/>
            <person name="Turney S."/>
            <person name="Magnuson E."/>
            <person name="Levesque R."/>
            <person name="Greer C."/>
            <person name="Whyte L.G."/>
        </authorList>
    </citation>
    <scope>NUCLEOTIDE SEQUENCE [LARGE SCALE GENOMIC DNA]</scope>
    <source>
        <strain evidence="5 6">S9.3A</strain>
    </source>
</reference>
<dbReference type="AlphaFoldDB" id="A0A502CQR5"/>
<sequence>MFARRRQATTEPGPGAGQATPLVTLTATGVGKEIDGNVLLRPVDVAVTSGQCVVLRGENGSGKTTLLRILAGTLEPSSGSASLDGQALDERNQTTRSRVAALIGSPTAYRDLTLIDHLVLIDSTWGGDIGTADDRADAMLAELEVDHLSERFPHELSSGQQHLFHLAMVLFRPARVLLLDEPEQRLDTHKRGLLTDILLARKAAGAALVVACHDPTMTAAIGDLVVDVAAV</sequence>
<comment type="caution">
    <text evidence="5">The sequence shown here is derived from an EMBL/GenBank/DDBJ whole genome shotgun (WGS) entry which is preliminary data.</text>
</comment>
<evidence type="ECO:0000256" key="1">
    <source>
        <dbReference type="ARBA" id="ARBA00022741"/>
    </source>
</evidence>
<organism evidence="5 6">
    <name type="scientific">Pedococcus bigeumensis</name>
    <dbReference type="NCBI Taxonomy" id="433644"/>
    <lineage>
        <taxon>Bacteria</taxon>
        <taxon>Bacillati</taxon>
        <taxon>Actinomycetota</taxon>
        <taxon>Actinomycetes</taxon>
        <taxon>Micrococcales</taxon>
        <taxon>Intrasporangiaceae</taxon>
        <taxon>Pedococcus</taxon>
    </lineage>
</organism>
<feature type="region of interest" description="Disordered" evidence="3">
    <location>
        <begin position="1"/>
        <end position="21"/>
    </location>
</feature>